<evidence type="ECO:0000313" key="2">
    <source>
        <dbReference type="Proteomes" id="UP001055879"/>
    </source>
</evidence>
<organism evidence="1 2">
    <name type="scientific">Arctium lappa</name>
    <name type="common">Greater burdock</name>
    <name type="synonym">Lappa major</name>
    <dbReference type="NCBI Taxonomy" id="4217"/>
    <lineage>
        <taxon>Eukaryota</taxon>
        <taxon>Viridiplantae</taxon>
        <taxon>Streptophyta</taxon>
        <taxon>Embryophyta</taxon>
        <taxon>Tracheophyta</taxon>
        <taxon>Spermatophyta</taxon>
        <taxon>Magnoliopsida</taxon>
        <taxon>eudicotyledons</taxon>
        <taxon>Gunneridae</taxon>
        <taxon>Pentapetalae</taxon>
        <taxon>asterids</taxon>
        <taxon>campanulids</taxon>
        <taxon>Asterales</taxon>
        <taxon>Asteraceae</taxon>
        <taxon>Carduoideae</taxon>
        <taxon>Cardueae</taxon>
        <taxon>Arctiinae</taxon>
        <taxon>Arctium</taxon>
    </lineage>
</organism>
<proteinExistence type="predicted"/>
<sequence>MQFTQINIVFDIPTTTSSSSFLSLSLKPLFLSLKPLLPWHLSLPQILYIFDESDPTNYKKQLHYVHELNPYQESIQIYHKISLSLLRFDLLWVK</sequence>
<reference evidence="1 2" key="2">
    <citation type="journal article" date="2022" name="Mol. Ecol. Resour.">
        <title>The genomes of chicory, endive, great burdock and yacon provide insights into Asteraceae paleo-polyploidization history and plant inulin production.</title>
        <authorList>
            <person name="Fan W."/>
            <person name="Wang S."/>
            <person name="Wang H."/>
            <person name="Wang A."/>
            <person name="Jiang F."/>
            <person name="Liu H."/>
            <person name="Zhao H."/>
            <person name="Xu D."/>
            <person name="Zhang Y."/>
        </authorList>
    </citation>
    <scope>NUCLEOTIDE SEQUENCE [LARGE SCALE GENOMIC DNA]</scope>
    <source>
        <strain evidence="2">cv. Niubang</strain>
    </source>
</reference>
<keyword evidence="2" id="KW-1185">Reference proteome</keyword>
<reference evidence="2" key="1">
    <citation type="journal article" date="2022" name="Mol. Ecol. Resour.">
        <title>The genomes of chicory, endive, great burdock and yacon provide insights into Asteraceae palaeo-polyploidization history and plant inulin production.</title>
        <authorList>
            <person name="Fan W."/>
            <person name="Wang S."/>
            <person name="Wang H."/>
            <person name="Wang A."/>
            <person name="Jiang F."/>
            <person name="Liu H."/>
            <person name="Zhao H."/>
            <person name="Xu D."/>
            <person name="Zhang Y."/>
        </authorList>
    </citation>
    <scope>NUCLEOTIDE SEQUENCE [LARGE SCALE GENOMIC DNA]</scope>
    <source>
        <strain evidence="2">cv. Niubang</strain>
    </source>
</reference>
<dbReference type="EMBL" id="CM042050">
    <property type="protein sequence ID" value="KAI3735078.1"/>
    <property type="molecule type" value="Genomic_DNA"/>
</dbReference>
<protein>
    <submittedName>
        <fullName evidence="1">Uncharacterized protein</fullName>
    </submittedName>
</protein>
<name>A0ACB9CLN1_ARCLA</name>
<dbReference type="Proteomes" id="UP001055879">
    <property type="component" value="Linkage Group LG04"/>
</dbReference>
<evidence type="ECO:0000313" key="1">
    <source>
        <dbReference type="EMBL" id="KAI3735078.1"/>
    </source>
</evidence>
<accession>A0ACB9CLN1</accession>
<gene>
    <name evidence="1" type="ORF">L6452_14566</name>
</gene>
<comment type="caution">
    <text evidence="1">The sequence shown here is derived from an EMBL/GenBank/DDBJ whole genome shotgun (WGS) entry which is preliminary data.</text>
</comment>